<dbReference type="CDD" id="cd00212">
    <property type="entry name" value="PTS_IIB_glc"/>
    <property type="match status" value="1"/>
</dbReference>
<dbReference type="GO" id="GO:0090589">
    <property type="term" value="F:protein-phosphocysteine-trehalose phosphotransferase system transporter activity"/>
    <property type="evidence" value="ECO:0007669"/>
    <property type="project" value="TreeGrafter"/>
</dbReference>
<evidence type="ECO:0000259" key="15">
    <source>
        <dbReference type="PROSITE" id="PS51103"/>
    </source>
</evidence>
<dbReference type="Pfam" id="PF00367">
    <property type="entry name" value="PTS_EIIB"/>
    <property type="match status" value="1"/>
</dbReference>
<dbReference type="GO" id="GO:0008982">
    <property type="term" value="F:protein-N(PI)-phosphohistidine-sugar phosphotransferase activity"/>
    <property type="evidence" value="ECO:0007669"/>
    <property type="project" value="InterPro"/>
</dbReference>
<dbReference type="NCBIfam" id="TIGR00830">
    <property type="entry name" value="PTBA"/>
    <property type="match status" value="1"/>
</dbReference>
<accession>A0AAP9SF56</accession>
<sequence length="633" mass="68332">MHDLAKEIIKLVGGKENINSLTHCATRLRFRLVDTKKANGTAIKNLDGVLTVVESGGQYQVVIGEKVAEVYDAIMNELGYLNPLDESQKKKSKNIFGAFLDLASGVFNPTLGVLAAGGIIRGILALVVALGLLDTASGTYVILNATGYAVFYFFPIFLGYSAAKKFKIDPLLGMAIGAALVYPDMVNGTSSDALYQLFTGSLLQSDVQMEFLGIPVILMDYTSTVIPIIAATYFASKLHGWLNKILPTLVKKVFLPCFVLVITVPLALIVIGPISTWACSAVGNAVSFLFEINGVITSALLGFFWQILVMFGLHWGLLPVAMNNLAVNGYDYIFPVASIAAYATGGAVLAVFFLSKKPETKELSLTSFFPVLFSAITEPAIYGVTIPLKKPFMAANIATALGGIILGLFHTKTYFMASDSFFGAPSYIEPDGTFGSGFWGLIIAWIVVMVAAFILTCIFGIKEDEVSVKEQGKKKEKEKTAALQRIQVFAPVKGKVIPLQEIHDEVFASGSMGEGIAILPEDNKICSPVKGTVSFLFPTAHAIGIQSEDGAEILIHIGIDSAELQNIFTACTSVGQEVEQGDVLITFDLDKLKKECKEAVVPVIVTNSKSYLDILKEQQNCVNQDELMFTLVR</sequence>
<evidence type="ECO:0000256" key="4">
    <source>
        <dbReference type="ARBA" id="ARBA00022597"/>
    </source>
</evidence>
<dbReference type="RefSeq" id="WP_002608505.1">
    <property type="nucleotide sequence ID" value="NZ_BAAACC010000019.1"/>
</dbReference>
<dbReference type="PROSITE" id="PS51103">
    <property type="entry name" value="PTS_EIIC_TYPE_1"/>
    <property type="match status" value="1"/>
</dbReference>
<feature type="transmembrane region" description="Helical" evidence="12">
    <location>
        <begin position="367"/>
        <end position="385"/>
    </location>
</feature>
<dbReference type="InterPro" id="IPR011297">
    <property type="entry name" value="PTS_IIABC_b_glu"/>
</dbReference>
<dbReference type="Pfam" id="PF00358">
    <property type="entry name" value="PTS_EIIA_1"/>
    <property type="match status" value="1"/>
</dbReference>
<feature type="transmembrane region" description="Helical" evidence="12">
    <location>
        <begin position="397"/>
        <end position="417"/>
    </location>
</feature>
<dbReference type="InterPro" id="IPR050558">
    <property type="entry name" value="PTS_Sugar-Specific_Components"/>
</dbReference>
<dbReference type="EMBL" id="CP048838">
    <property type="protein sequence ID" value="QJA02431.1"/>
    <property type="molecule type" value="Genomic_DNA"/>
</dbReference>
<feature type="transmembrane region" description="Helical" evidence="12">
    <location>
        <begin position="211"/>
        <end position="233"/>
    </location>
</feature>
<evidence type="ECO:0000256" key="3">
    <source>
        <dbReference type="ARBA" id="ARBA00022475"/>
    </source>
</evidence>
<dbReference type="InterPro" id="IPR011055">
    <property type="entry name" value="Dup_hybrid_motif"/>
</dbReference>
<keyword evidence="5" id="KW-0808">Transferase</keyword>
<dbReference type="Proteomes" id="UP000503330">
    <property type="component" value="Chromosome"/>
</dbReference>
<feature type="transmembrane region" description="Helical" evidence="12">
    <location>
        <begin position="437"/>
        <end position="461"/>
    </location>
</feature>
<organism evidence="16 17">
    <name type="scientific">Clostridium innocuum</name>
    <dbReference type="NCBI Taxonomy" id="1522"/>
    <lineage>
        <taxon>Bacteria</taxon>
        <taxon>Bacillati</taxon>
        <taxon>Bacillota</taxon>
        <taxon>Clostridia</taxon>
        <taxon>Eubacteriales</taxon>
        <taxon>Clostridiaceae</taxon>
        <taxon>Clostridium</taxon>
    </lineage>
</organism>
<dbReference type="GO" id="GO:0016301">
    <property type="term" value="F:kinase activity"/>
    <property type="evidence" value="ECO:0007669"/>
    <property type="project" value="UniProtKB-KW"/>
</dbReference>
<dbReference type="FunFam" id="3.30.1360.60:FF:000001">
    <property type="entry name" value="PTS system glucose-specific IIBC component PtsG"/>
    <property type="match status" value="1"/>
</dbReference>
<evidence type="ECO:0000313" key="17">
    <source>
        <dbReference type="Proteomes" id="UP000503330"/>
    </source>
</evidence>
<evidence type="ECO:0000259" key="14">
    <source>
        <dbReference type="PROSITE" id="PS51098"/>
    </source>
</evidence>
<dbReference type="InterPro" id="IPR036878">
    <property type="entry name" value="Glu_permease_IIB"/>
</dbReference>
<evidence type="ECO:0000256" key="5">
    <source>
        <dbReference type="ARBA" id="ARBA00022679"/>
    </source>
</evidence>
<feature type="transmembrane region" description="Helical" evidence="12">
    <location>
        <begin position="139"/>
        <end position="159"/>
    </location>
</feature>
<keyword evidence="3" id="KW-1003">Cell membrane</keyword>
<dbReference type="InterPro" id="IPR001996">
    <property type="entry name" value="PTS_IIB_1"/>
</dbReference>
<dbReference type="GeneID" id="61925543"/>
<evidence type="ECO:0000256" key="8">
    <source>
        <dbReference type="ARBA" id="ARBA00022777"/>
    </source>
</evidence>
<feature type="transmembrane region" description="Helical" evidence="12">
    <location>
        <begin position="253"/>
        <end position="275"/>
    </location>
</feature>
<evidence type="ECO:0000256" key="10">
    <source>
        <dbReference type="ARBA" id="ARBA00023136"/>
    </source>
</evidence>
<feature type="domain" description="PTS EIIC type-1" evidence="15">
    <location>
        <begin position="101"/>
        <end position="475"/>
    </location>
</feature>
<dbReference type="Gene3D" id="2.70.70.10">
    <property type="entry name" value="Glucose Permease (Domain IIA)"/>
    <property type="match status" value="1"/>
</dbReference>
<feature type="active site" description="Phosphocysteine intermediate; for EIIB activity" evidence="11">
    <location>
        <position position="24"/>
    </location>
</feature>
<dbReference type="Gene3D" id="3.30.1360.60">
    <property type="entry name" value="Glucose permease domain IIB"/>
    <property type="match status" value="1"/>
</dbReference>
<dbReference type="PANTHER" id="PTHR30175:SF1">
    <property type="entry name" value="PTS SYSTEM ARBUTIN-, CELLOBIOSE-, AND SALICIN-SPECIFIC EIIBC COMPONENT-RELATED"/>
    <property type="match status" value="1"/>
</dbReference>
<evidence type="ECO:0000256" key="7">
    <source>
        <dbReference type="ARBA" id="ARBA00022692"/>
    </source>
</evidence>
<proteinExistence type="predicted"/>
<comment type="subcellular location">
    <subcellularLocation>
        <location evidence="1">Cell membrane</location>
        <topology evidence="1">Multi-pass membrane protein</topology>
    </subcellularLocation>
</comment>
<dbReference type="InterPro" id="IPR013013">
    <property type="entry name" value="PTS_EIIC_1"/>
</dbReference>
<keyword evidence="2" id="KW-0813">Transport</keyword>
<dbReference type="SUPFAM" id="SSF51261">
    <property type="entry name" value="Duplicated hybrid motif"/>
    <property type="match status" value="1"/>
</dbReference>
<evidence type="ECO:0000256" key="6">
    <source>
        <dbReference type="ARBA" id="ARBA00022683"/>
    </source>
</evidence>
<evidence type="ECO:0000256" key="11">
    <source>
        <dbReference type="PROSITE-ProRule" id="PRU00421"/>
    </source>
</evidence>
<evidence type="ECO:0000256" key="12">
    <source>
        <dbReference type="SAM" id="Phobius"/>
    </source>
</evidence>
<keyword evidence="9 12" id="KW-1133">Transmembrane helix</keyword>
<name>A0AAP9SF56_CLOIN</name>
<dbReference type="InterPro" id="IPR001127">
    <property type="entry name" value="PTS_EIIA_1_perm"/>
</dbReference>
<protein>
    <submittedName>
        <fullName evidence="16">PTS transporter subunit EIIC</fullName>
    </submittedName>
</protein>
<keyword evidence="4" id="KW-0762">Sugar transport</keyword>
<feature type="transmembrane region" description="Helical" evidence="12">
    <location>
        <begin position="295"/>
        <end position="320"/>
    </location>
</feature>
<dbReference type="GO" id="GO:0015771">
    <property type="term" value="P:trehalose transport"/>
    <property type="evidence" value="ECO:0007669"/>
    <property type="project" value="TreeGrafter"/>
</dbReference>
<dbReference type="PROSITE" id="PS51093">
    <property type="entry name" value="PTS_EIIA_TYPE_1"/>
    <property type="match status" value="1"/>
</dbReference>
<dbReference type="PANTHER" id="PTHR30175">
    <property type="entry name" value="PHOSPHOTRANSFERASE SYSTEM TRANSPORT PROTEIN"/>
    <property type="match status" value="1"/>
</dbReference>
<evidence type="ECO:0000256" key="9">
    <source>
        <dbReference type="ARBA" id="ARBA00022989"/>
    </source>
</evidence>
<dbReference type="GO" id="GO:0005886">
    <property type="term" value="C:plasma membrane"/>
    <property type="evidence" value="ECO:0007669"/>
    <property type="project" value="UniProtKB-SubCell"/>
</dbReference>
<evidence type="ECO:0000256" key="2">
    <source>
        <dbReference type="ARBA" id="ARBA00022448"/>
    </source>
</evidence>
<dbReference type="GO" id="GO:0009401">
    <property type="term" value="P:phosphoenolpyruvate-dependent sugar phosphotransferase system"/>
    <property type="evidence" value="ECO:0007669"/>
    <property type="project" value="UniProtKB-KW"/>
</dbReference>
<feature type="domain" description="PTS EIIA type-1" evidence="13">
    <location>
        <begin position="504"/>
        <end position="607"/>
    </location>
</feature>
<dbReference type="FunFam" id="2.70.70.10:FF:000001">
    <property type="entry name" value="PTS system glucose-specific IIA component"/>
    <property type="match status" value="1"/>
</dbReference>
<evidence type="ECO:0000313" key="16">
    <source>
        <dbReference type="EMBL" id="QJA02431.1"/>
    </source>
</evidence>
<dbReference type="NCBIfam" id="TIGR01995">
    <property type="entry name" value="PTS-II-ABC-beta"/>
    <property type="match status" value="1"/>
</dbReference>
<dbReference type="AlphaFoldDB" id="A0AAP9SF56"/>
<feature type="transmembrane region" description="Helical" evidence="12">
    <location>
        <begin position="332"/>
        <end position="355"/>
    </location>
</feature>
<dbReference type="PROSITE" id="PS01035">
    <property type="entry name" value="PTS_EIIB_TYPE_1_CYS"/>
    <property type="match status" value="1"/>
</dbReference>
<feature type="domain" description="PTS EIIB type-1" evidence="14">
    <location>
        <begin position="2"/>
        <end position="84"/>
    </location>
</feature>
<reference evidence="16 17" key="1">
    <citation type="submission" date="2020-02" db="EMBL/GenBank/DDBJ databases">
        <authorList>
            <person name="Kociolek L.K."/>
            <person name="Ozer E.A."/>
        </authorList>
    </citation>
    <scope>NUCLEOTIDE SEQUENCE [LARGE SCALE GENOMIC DNA]</scope>
    <source>
        <strain evidence="16 17">ATCC 14501</strain>
    </source>
</reference>
<feature type="transmembrane region" description="Helical" evidence="12">
    <location>
        <begin position="111"/>
        <end position="133"/>
    </location>
</feature>
<keyword evidence="10 12" id="KW-0472">Membrane</keyword>
<keyword evidence="6" id="KW-0598">Phosphotransferase system</keyword>
<keyword evidence="8" id="KW-0418">Kinase</keyword>
<evidence type="ECO:0000259" key="13">
    <source>
        <dbReference type="PROSITE" id="PS51093"/>
    </source>
</evidence>
<dbReference type="Pfam" id="PF02378">
    <property type="entry name" value="PTS_EIIC"/>
    <property type="match status" value="1"/>
</dbReference>
<keyword evidence="7 12" id="KW-0812">Transmembrane</keyword>
<dbReference type="SUPFAM" id="SSF55604">
    <property type="entry name" value="Glucose permease domain IIB"/>
    <property type="match status" value="1"/>
</dbReference>
<dbReference type="InterPro" id="IPR003352">
    <property type="entry name" value="PTS_EIIC"/>
</dbReference>
<evidence type="ECO:0000256" key="1">
    <source>
        <dbReference type="ARBA" id="ARBA00004651"/>
    </source>
</evidence>
<dbReference type="PROSITE" id="PS51098">
    <property type="entry name" value="PTS_EIIB_TYPE_1"/>
    <property type="match status" value="1"/>
</dbReference>
<gene>
    <name evidence="16" type="ORF">G4D54_08360</name>
</gene>
<dbReference type="InterPro" id="IPR018113">
    <property type="entry name" value="PTrfase_EIIB_Cys"/>
</dbReference>